<sequence>MISLWEQIDAALSPIIGRRGVSALFQRSLRLASEDHPWLSMAHHDVVSAMDLGILKAAIAQQSRADASAGATTHLHTFYALLSSLIGATLTGRLLESVRTNFLSAPTGQDNRLAPQNDD</sequence>
<organism evidence="1">
    <name type="scientific">mine drainage metagenome</name>
    <dbReference type="NCBI Taxonomy" id="410659"/>
    <lineage>
        <taxon>unclassified sequences</taxon>
        <taxon>metagenomes</taxon>
        <taxon>ecological metagenomes</taxon>
    </lineage>
</organism>
<dbReference type="AlphaFoldDB" id="E6PSR3"/>
<protein>
    <submittedName>
        <fullName evidence="1">Uncharacterized protein</fullName>
    </submittedName>
</protein>
<comment type="caution">
    <text evidence="1">The sequence shown here is derived from an EMBL/GenBank/DDBJ whole genome shotgun (WGS) entry which is preliminary data.</text>
</comment>
<gene>
    <name evidence="1" type="ORF">CARN2_3446</name>
</gene>
<accession>E6PSR3</accession>
<name>E6PSR3_9ZZZZ</name>
<proteinExistence type="predicted"/>
<reference evidence="1" key="1">
    <citation type="submission" date="2009-10" db="EMBL/GenBank/DDBJ databases">
        <title>Diversity of trophic interactions inside an arsenic-rich microbial ecosystem.</title>
        <authorList>
            <person name="Bertin P.N."/>
            <person name="Heinrich-Salmeron A."/>
            <person name="Pelletier E."/>
            <person name="Goulhen-Chollet F."/>
            <person name="Arsene-Ploetze F."/>
            <person name="Gallien S."/>
            <person name="Calteau A."/>
            <person name="Vallenet D."/>
            <person name="Casiot C."/>
            <person name="Chane-Woon-Ming B."/>
            <person name="Giloteaux L."/>
            <person name="Barakat M."/>
            <person name="Bonnefoy V."/>
            <person name="Bruneel O."/>
            <person name="Chandler M."/>
            <person name="Cleiss J."/>
            <person name="Duran R."/>
            <person name="Elbaz-Poulichet F."/>
            <person name="Fonknechten N."/>
            <person name="Lauga B."/>
            <person name="Mornico D."/>
            <person name="Ortet P."/>
            <person name="Schaeffer C."/>
            <person name="Siguier P."/>
            <person name="Alexander Thil Smith A."/>
            <person name="Van Dorsselaer A."/>
            <person name="Weissenbach J."/>
            <person name="Medigue C."/>
            <person name="Le Paslier D."/>
        </authorList>
    </citation>
    <scope>NUCLEOTIDE SEQUENCE</scope>
</reference>
<dbReference type="EMBL" id="CABM01000048">
    <property type="protein sequence ID" value="CBH97970.1"/>
    <property type="molecule type" value="Genomic_DNA"/>
</dbReference>
<evidence type="ECO:0000313" key="1">
    <source>
        <dbReference type="EMBL" id="CBH97970.1"/>
    </source>
</evidence>